<reference evidence="1" key="1">
    <citation type="journal article" date="2015" name="Nature">
        <title>Complex archaea that bridge the gap between prokaryotes and eukaryotes.</title>
        <authorList>
            <person name="Spang A."/>
            <person name="Saw J.H."/>
            <person name="Jorgensen S.L."/>
            <person name="Zaremba-Niedzwiedzka K."/>
            <person name="Martijn J."/>
            <person name="Lind A.E."/>
            <person name="van Eijk R."/>
            <person name="Schleper C."/>
            <person name="Guy L."/>
            <person name="Ettema T.J."/>
        </authorList>
    </citation>
    <scope>NUCLEOTIDE SEQUENCE</scope>
</reference>
<sequence>MKIGFDYEILPMCQFDVGSDIGPDYTGDCGEPAVAQGWWGDAEFGLVMKLCEKHLKLIQEQEKEGE</sequence>
<evidence type="ECO:0000313" key="1">
    <source>
        <dbReference type="EMBL" id="KKK52724.1"/>
    </source>
</evidence>
<comment type="caution">
    <text evidence="1">The sequence shown here is derived from an EMBL/GenBank/DDBJ whole genome shotgun (WGS) entry which is preliminary data.</text>
</comment>
<proteinExistence type="predicted"/>
<accession>A0A0F8YEZ6</accession>
<dbReference type="EMBL" id="LAZR01066875">
    <property type="protein sequence ID" value="KKK52724.1"/>
    <property type="molecule type" value="Genomic_DNA"/>
</dbReference>
<dbReference type="AlphaFoldDB" id="A0A0F8YEZ6"/>
<name>A0A0F8YEZ6_9ZZZZ</name>
<organism evidence="1">
    <name type="scientific">marine sediment metagenome</name>
    <dbReference type="NCBI Taxonomy" id="412755"/>
    <lineage>
        <taxon>unclassified sequences</taxon>
        <taxon>metagenomes</taxon>
        <taxon>ecological metagenomes</taxon>
    </lineage>
</organism>
<protein>
    <submittedName>
        <fullName evidence="1">Uncharacterized protein</fullName>
    </submittedName>
</protein>
<gene>
    <name evidence="1" type="ORF">LCGC14_3102020</name>
</gene>